<feature type="compositionally biased region" description="Low complexity" evidence="5">
    <location>
        <begin position="708"/>
        <end position="721"/>
    </location>
</feature>
<dbReference type="PANTHER" id="PTHR22970">
    <property type="entry name" value="AT-RICH INTERACTIVE DOMAIN-CONTAINING PROTEIN 2"/>
    <property type="match status" value="1"/>
</dbReference>
<dbReference type="PROSITE" id="PS51526">
    <property type="entry name" value="RFX_DBD"/>
    <property type="match status" value="1"/>
</dbReference>
<keyword evidence="3" id="KW-0804">Transcription</keyword>
<evidence type="ECO:0000259" key="6">
    <source>
        <dbReference type="PROSITE" id="PS51011"/>
    </source>
</evidence>
<protein>
    <recommendedName>
        <fullName evidence="11">RFX-type winged-helix domain-containing protein</fullName>
    </recommendedName>
</protein>
<keyword evidence="1" id="KW-0156">Chromatin regulator</keyword>
<evidence type="ECO:0000256" key="3">
    <source>
        <dbReference type="ARBA" id="ARBA00023163"/>
    </source>
</evidence>
<evidence type="ECO:0008006" key="11">
    <source>
        <dbReference type="Google" id="ProtNLM"/>
    </source>
</evidence>
<keyword evidence="2" id="KW-0805">Transcription regulation</keyword>
<evidence type="ECO:0000313" key="8">
    <source>
        <dbReference type="Proteomes" id="UP000050790"/>
    </source>
</evidence>
<evidence type="ECO:0000313" key="10">
    <source>
        <dbReference type="WBParaSite" id="SMRG1_12700.4"/>
    </source>
</evidence>
<dbReference type="GO" id="GO:0016586">
    <property type="term" value="C:RSC-type complex"/>
    <property type="evidence" value="ECO:0007669"/>
    <property type="project" value="TreeGrafter"/>
</dbReference>
<dbReference type="SMART" id="SM01014">
    <property type="entry name" value="ARID"/>
    <property type="match status" value="1"/>
</dbReference>
<dbReference type="PROSITE" id="PS51011">
    <property type="entry name" value="ARID"/>
    <property type="match status" value="1"/>
</dbReference>
<dbReference type="InterPro" id="IPR036388">
    <property type="entry name" value="WH-like_DNA-bd_sf"/>
</dbReference>
<evidence type="ECO:0000256" key="1">
    <source>
        <dbReference type="ARBA" id="ARBA00022853"/>
    </source>
</evidence>
<dbReference type="SUPFAM" id="SSF46774">
    <property type="entry name" value="ARID-like"/>
    <property type="match status" value="1"/>
</dbReference>
<dbReference type="WBParaSite" id="SMRG1_12700.4">
    <property type="protein sequence ID" value="SMRG1_12700.4"/>
    <property type="gene ID" value="SMRG1_12700"/>
</dbReference>
<dbReference type="GO" id="GO:0006325">
    <property type="term" value="P:chromatin organization"/>
    <property type="evidence" value="ECO:0007669"/>
    <property type="project" value="UniProtKB-KW"/>
</dbReference>
<dbReference type="Pfam" id="PF01388">
    <property type="entry name" value="ARID"/>
    <property type="match status" value="1"/>
</dbReference>
<dbReference type="CDD" id="cd16100">
    <property type="entry name" value="ARID"/>
    <property type="match status" value="1"/>
</dbReference>
<sequence>MSKNKSRFYSLMSSLPLCMKPYEQFMLELQKLSRHNRFLTGSVLFYISSRQNAVLQPPYLFGHLIDLQKLYNEVALRGGHKQVTFSHLWLEVYLALGLPPGCVDAGHGLRTIYQRYLELFERNQRMTSRSIFTSDEQDDAVTHFDGDAQDFDQFLKSSKQNIYGASVRSNTEEIPNHLRKSWNLSIDLKDDFEYISLEKSLLSGLPNEIELALNTILLVSSQPNDFSISKNPRLLDVLLYTVGIYGPNPYFIPEQVTTYQYSRYLNFWESNIDKENGRVFLSPIAFYSKELPEVIYDEFCYPPAVQEMTYGDEEAFRVQLVATVLRNLAVDDGLSAVIIGRNPQALRFIFLCIYSKHSCLHQLGLEILSSLYFPVLGSLIPALHRLLTTLLVCPDRIDRIRGLQIVKNLCSTPLFDVTYDNIPPVGTKKVSLTRTGRNIAFLTSLPPVTFSSIANTLCLRDLHLVVLAIDTIHSLTCLGPTLCDRLLQQESSPEEDAPTSLELHIPHQNSSLLSLLVALLNLEAQAMGSDSLIRVRVMQALGTESTNTKPSVSKPSFSTASPLSKTISTTIMQTTSSSSYIPPQNPTVTSSTNSTVQLPAYYAQPNLTISLNHPSCCTSYHLSVCDTLQTPTGKTSIPTAPNYFPHNLSGCSSPSTSSNFLAANPSVSGVQNTDSSRVNKRDLLVRNCLPVITTPRVNLSMREFGTVTSSTQQGSGSSSTSKPGLPVIQSSHITSTMNSATVNTSISSTNDLMSKVCLPQKLSSTPALNTPSAINSEIQKHVNPLSKPLATENGIPQLDRREFMFEWLKSNYAVHNHSSIPRIQIYNEYQKAHLQRFKNIVAISPVDFHSQIKTIFPGVGQVKVQVPGGSVEIHYNNLKHVNAPEPDSQQGINDIMASVLSPTKIESMCHESRSPKTKCRKRPATGAFLHPASPKLASKNEDLQNQVLKSSQIDVCDLNGHLESPKLTNGQLVCPLNGLSRDTTDVLNMTTRIHNGSPIRKLNASLNTNEDGCVQKKCTTPVRATAVVSLPDSKIMIVPVFTTYGMGHNLTLNGTPTSEVPVMIKMQTSENHEINKANNTIPICSNIDHTTSISKTKVNVITSSLTSNSISSTSSDRSCKLAKQLDDSIISGNYTNGVSTDRGKCVQLFCMWDKCMQTFSESVELFRHFQNIHYKSIQNSDQIECVWGNCSEVISGPSFDILMDHLRAKHNIQLPFSMESSPNGLSNNDTVISSAVNKNQPIYTPVNSETVSVKNSSHSSCQIEKPFVYDELQLSNILSEECRRALTGGIPNPPFAPTPVHEGPVTKHLRLTAALALRNLLQYSDVARRYVSSCENLLCDLAFANLESSPTIFECLTLLSSSFDENTPTTSTTQYCIDEKHIF</sequence>
<dbReference type="GO" id="GO:0006355">
    <property type="term" value="P:regulation of DNA-templated transcription"/>
    <property type="evidence" value="ECO:0007669"/>
    <property type="project" value="InterPro"/>
</dbReference>
<dbReference type="Proteomes" id="UP000050790">
    <property type="component" value="Unassembled WGS sequence"/>
</dbReference>
<dbReference type="InterPro" id="IPR036431">
    <property type="entry name" value="ARID_dom_sf"/>
</dbReference>
<evidence type="ECO:0000256" key="2">
    <source>
        <dbReference type="ARBA" id="ARBA00023015"/>
    </source>
</evidence>
<feature type="region of interest" description="Disordered" evidence="5">
    <location>
        <begin position="706"/>
        <end position="728"/>
    </location>
</feature>
<dbReference type="PROSITE" id="PS00028">
    <property type="entry name" value="ZINC_FINGER_C2H2_1"/>
    <property type="match status" value="1"/>
</dbReference>
<dbReference type="WBParaSite" id="SMRG1_12700.2">
    <property type="protein sequence ID" value="SMRG1_12700.2"/>
    <property type="gene ID" value="SMRG1_12700"/>
</dbReference>
<dbReference type="InterPro" id="IPR013087">
    <property type="entry name" value="Znf_C2H2_type"/>
</dbReference>
<reference evidence="9 10" key="1">
    <citation type="submission" date="2023-11" db="UniProtKB">
        <authorList>
            <consortium name="WormBaseParasite"/>
        </authorList>
    </citation>
    <scope>IDENTIFICATION</scope>
</reference>
<evidence type="ECO:0000313" key="9">
    <source>
        <dbReference type="WBParaSite" id="SMRG1_12700.2"/>
    </source>
</evidence>
<dbReference type="InterPro" id="IPR001606">
    <property type="entry name" value="ARID_dom"/>
</dbReference>
<feature type="domain" description="ARID" evidence="6">
    <location>
        <begin position="33"/>
        <end position="125"/>
    </location>
</feature>
<accession>A0AA84Z7K0</accession>
<evidence type="ECO:0000256" key="4">
    <source>
        <dbReference type="ARBA" id="ARBA00023242"/>
    </source>
</evidence>
<evidence type="ECO:0000256" key="5">
    <source>
        <dbReference type="SAM" id="MobiDB-lite"/>
    </source>
</evidence>
<evidence type="ECO:0000259" key="7">
    <source>
        <dbReference type="PROSITE" id="PS51526"/>
    </source>
</evidence>
<organism evidence="8 9">
    <name type="scientific">Schistosoma margrebowiei</name>
    <dbReference type="NCBI Taxonomy" id="48269"/>
    <lineage>
        <taxon>Eukaryota</taxon>
        <taxon>Metazoa</taxon>
        <taxon>Spiralia</taxon>
        <taxon>Lophotrochozoa</taxon>
        <taxon>Platyhelminthes</taxon>
        <taxon>Trematoda</taxon>
        <taxon>Digenea</taxon>
        <taxon>Strigeidida</taxon>
        <taxon>Schistosomatoidea</taxon>
        <taxon>Schistosomatidae</taxon>
        <taxon>Schistosoma</taxon>
    </lineage>
</organism>
<dbReference type="PANTHER" id="PTHR22970:SF14">
    <property type="entry name" value="AT-RICH INTERACTIVE DOMAIN-CONTAINING PROTEIN 2"/>
    <property type="match status" value="1"/>
</dbReference>
<dbReference type="InterPro" id="IPR052406">
    <property type="entry name" value="Chromatin_Remodeling_Comp"/>
</dbReference>
<dbReference type="Pfam" id="PF02257">
    <property type="entry name" value="RFX_DNA_binding"/>
    <property type="match status" value="1"/>
</dbReference>
<dbReference type="Gene3D" id="1.10.10.10">
    <property type="entry name" value="Winged helix-like DNA-binding domain superfamily/Winged helix DNA-binding domain"/>
    <property type="match status" value="1"/>
</dbReference>
<proteinExistence type="predicted"/>
<keyword evidence="4" id="KW-0539">Nucleus</keyword>
<feature type="domain" description="RFX-type winged-helix" evidence="7">
    <location>
        <begin position="804"/>
        <end position="882"/>
    </location>
</feature>
<dbReference type="Gene3D" id="1.10.150.60">
    <property type="entry name" value="ARID DNA-binding domain"/>
    <property type="match status" value="1"/>
</dbReference>
<dbReference type="SMART" id="SM00501">
    <property type="entry name" value="BRIGHT"/>
    <property type="match status" value="1"/>
</dbReference>
<dbReference type="InterPro" id="IPR003150">
    <property type="entry name" value="DNA-bd_RFX"/>
</dbReference>
<name>A0AA84Z7K0_9TREM</name>
<dbReference type="GO" id="GO:0003677">
    <property type="term" value="F:DNA binding"/>
    <property type="evidence" value="ECO:0007669"/>
    <property type="project" value="InterPro"/>
</dbReference>